<evidence type="ECO:0000313" key="4">
    <source>
        <dbReference type="Proteomes" id="UP001627408"/>
    </source>
</evidence>
<reference evidence="3 4" key="1">
    <citation type="submission" date="2024-08" db="EMBL/GenBank/DDBJ databases">
        <title>Tateyamaria sp. nov., isolated from marine algae.</title>
        <authorList>
            <person name="Choi B.J."/>
            <person name="Kim J.M."/>
            <person name="Lee J.K."/>
            <person name="Choi D.G."/>
            <person name="Bayburt H."/>
            <person name="Baek J.H."/>
            <person name="Han D.M."/>
            <person name="Jeon C.O."/>
        </authorList>
    </citation>
    <scope>NUCLEOTIDE SEQUENCE [LARGE SCALE GENOMIC DNA]</scope>
    <source>
        <strain evidence="3 4">KMU-156</strain>
    </source>
</reference>
<dbReference type="Proteomes" id="UP001627408">
    <property type="component" value="Unassembled WGS sequence"/>
</dbReference>
<dbReference type="Gene3D" id="3.30.1330.20">
    <property type="entry name" value="Tubulin/FtsZ, C-terminal domain"/>
    <property type="match status" value="1"/>
</dbReference>
<protein>
    <submittedName>
        <fullName evidence="3">Lin0512 family protein</fullName>
    </submittedName>
</protein>
<organism evidence="3 4">
    <name type="scientific">Tateyamaria armeniaca</name>
    <dbReference type="NCBI Taxonomy" id="2518930"/>
    <lineage>
        <taxon>Bacteria</taxon>
        <taxon>Pseudomonadati</taxon>
        <taxon>Pseudomonadota</taxon>
        <taxon>Alphaproteobacteria</taxon>
        <taxon>Rhodobacterales</taxon>
        <taxon>Roseobacteraceae</taxon>
        <taxon>Tateyamaria</taxon>
    </lineage>
</organism>
<accession>A0ABW8UUP0</accession>
<proteinExistence type="predicted"/>
<dbReference type="PANTHER" id="PTHR34784">
    <property type="entry name" value="50S RIBOSOMAL PROTEIN L34"/>
    <property type="match status" value="1"/>
</dbReference>
<comment type="caution">
    <text evidence="3">The sequence shown here is derived from an EMBL/GenBank/DDBJ whole genome shotgun (WGS) entry which is preliminary data.</text>
</comment>
<sequence length="119" mass="12665">MGPMIVEFGLGTSLRRGDYTQAAERAVRAALWRNSINLAEYMGVAKEDMVIEVRIGCAHPEAVDVQVLANVFPYGQTSFVVEKGGLDVVRPEGTGNPTVMAQAALIVSVTSSERPGVAT</sequence>
<keyword evidence="2" id="KW-0342">GTP-binding</keyword>
<dbReference type="InterPro" id="IPR037103">
    <property type="entry name" value="Tubulin/FtsZ-like_C"/>
</dbReference>
<gene>
    <name evidence="3" type="ORF">ACERZ8_13590</name>
</gene>
<dbReference type="EMBL" id="JBHDIY010000002">
    <property type="protein sequence ID" value="MFL4470865.1"/>
    <property type="molecule type" value="Genomic_DNA"/>
</dbReference>
<dbReference type="InterPro" id="IPR011719">
    <property type="entry name" value="CHP02058"/>
</dbReference>
<keyword evidence="4" id="KW-1185">Reference proteome</keyword>
<evidence type="ECO:0000256" key="2">
    <source>
        <dbReference type="ARBA" id="ARBA00023134"/>
    </source>
</evidence>
<evidence type="ECO:0000313" key="3">
    <source>
        <dbReference type="EMBL" id="MFL4470865.1"/>
    </source>
</evidence>
<name>A0ABW8UUP0_9RHOB</name>
<dbReference type="PANTHER" id="PTHR34784:SF1">
    <property type="entry name" value="50S RIBOSOMAL PROTEIN L34"/>
    <property type="match status" value="1"/>
</dbReference>
<dbReference type="Pfam" id="PF09585">
    <property type="entry name" value="Lin0512_fam"/>
    <property type="match status" value="1"/>
</dbReference>
<evidence type="ECO:0000256" key="1">
    <source>
        <dbReference type="ARBA" id="ARBA00022741"/>
    </source>
</evidence>
<dbReference type="RefSeq" id="WP_407592702.1">
    <property type="nucleotide sequence ID" value="NZ_JBHDIY010000002.1"/>
</dbReference>
<keyword evidence="1" id="KW-0547">Nucleotide-binding</keyword>